<dbReference type="PROSITE" id="PS50005">
    <property type="entry name" value="TPR"/>
    <property type="match status" value="2"/>
</dbReference>
<evidence type="ECO:0000256" key="4">
    <source>
        <dbReference type="SAM" id="MobiDB-lite"/>
    </source>
</evidence>
<accession>A0A2G9X1Z9</accession>
<dbReference type="Proteomes" id="UP000231070">
    <property type="component" value="Unassembled WGS sequence"/>
</dbReference>
<keyword evidence="5" id="KW-0812">Transmembrane</keyword>
<keyword evidence="5" id="KW-0472">Membrane</keyword>
<sequence>MQWQWTAATFLAGEATPRLKRHAFAAILPFSGVGGRLFRTPRWWRAATNRRRDCSPMMLRRPTFRRFAMGPLLGAALATLTLAGPLPAGARGTVAAQPDTGLPIASSLEGNYLAGRLAGSIADYRASADYFASALLDAPDDKFLLERALSLYIAAGELTEVRTFAERLSAIDADSPIAALTIGLDDFQAGRWTDAIASFQHARSGPLLTLAVEILSAWAEQGAGKTDDALARLGKLDGEKWYLFFRHYHAGLIASVAGRGEVAAEEFKAALAIDDGPVSVIDAATRTFARNGDYGAAKATIDKALASAPGHPLLKEVAAIINAKSRPAARVRTVSEGASEILSGLGTAVVREDTNDFGVIFLQLALALDPNDDMTRITLAENFERLNRPNDAIAILDKVSARSPLRRNADIMIAFDYNTLDKVDEARATLRRVIRKDPKDKEALNGLGNILRTRKMFAEAADVYTRTIRAIGSQPQTEDWQVFYNRGITYERTNRWPEAEADFKKALELKPDQPLVLNYLGYSWIDKGMNLKDGMALIEKAVSLSPTDGYIVDSLGWAHYKLGEYDEAVSQLERAVSLMPSDPTINDHLGDAYWQVGRRIEARFQWNHAKASKPEPEDLAKIEAKLEHGLAEDGTGKAAAETVDTKPAQATP</sequence>
<feature type="repeat" description="TPR" evidence="3">
    <location>
        <begin position="480"/>
        <end position="513"/>
    </location>
</feature>
<dbReference type="SMART" id="SM00028">
    <property type="entry name" value="TPR"/>
    <property type="match status" value="6"/>
</dbReference>
<feature type="transmembrane region" description="Helical" evidence="5">
    <location>
        <begin position="67"/>
        <end position="88"/>
    </location>
</feature>
<dbReference type="Gene3D" id="1.25.40.10">
    <property type="entry name" value="Tetratricopeptide repeat domain"/>
    <property type="match status" value="2"/>
</dbReference>
<dbReference type="Pfam" id="PF13432">
    <property type="entry name" value="TPR_16"/>
    <property type="match status" value="1"/>
</dbReference>
<keyword evidence="5" id="KW-1133">Transmembrane helix</keyword>
<dbReference type="SUPFAM" id="SSF48452">
    <property type="entry name" value="TPR-like"/>
    <property type="match status" value="2"/>
</dbReference>
<evidence type="ECO:0000256" key="5">
    <source>
        <dbReference type="SAM" id="Phobius"/>
    </source>
</evidence>
<protein>
    <recommendedName>
        <fullName evidence="8">Tetratricopeptide repeat-like domain-containing protein</fullName>
    </recommendedName>
</protein>
<dbReference type="EMBL" id="NQVN01000001">
    <property type="protein sequence ID" value="PIP01009.1"/>
    <property type="molecule type" value="Genomic_DNA"/>
</dbReference>
<evidence type="ECO:0000256" key="2">
    <source>
        <dbReference type="ARBA" id="ARBA00022803"/>
    </source>
</evidence>
<dbReference type="InterPro" id="IPR051012">
    <property type="entry name" value="CellSynth/LPSAsmb/PSIAsmb"/>
</dbReference>
<dbReference type="AlphaFoldDB" id="A0A2G9X1Z9"/>
<keyword evidence="7" id="KW-1185">Reference proteome</keyword>
<dbReference type="OrthoDB" id="9766710at2"/>
<keyword evidence="2 3" id="KW-0802">TPR repeat</keyword>
<organism evidence="6 7">
    <name type="scientific">Pleomorphomonas carboxyditropha</name>
    <dbReference type="NCBI Taxonomy" id="2023338"/>
    <lineage>
        <taxon>Bacteria</taxon>
        <taxon>Pseudomonadati</taxon>
        <taxon>Pseudomonadota</taxon>
        <taxon>Alphaproteobacteria</taxon>
        <taxon>Hyphomicrobiales</taxon>
        <taxon>Pleomorphomonadaceae</taxon>
        <taxon>Pleomorphomonas</taxon>
    </lineage>
</organism>
<name>A0A2G9X1Z9_9HYPH</name>
<dbReference type="InterPro" id="IPR019734">
    <property type="entry name" value="TPR_rpt"/>
</dbReference>
<feature type="repeat" description="TPR" evidence="3">
    <location>
        <begin position="549"/>
        <end position="582"/>
    </location>
</feature>
<dbReference type="PROSITE" id="PS50293">
    <property type="entry name" value="TPR_REGION"/>
    <property type="match status" value="1"/>
</dbReference>
<feature type="region of interest" description="Disordered" evidence="4">
    <location>
        <begin position="630"/>
        <end position="652"/>
    </location>
</feature>
<gene>
    <name evidence="6" type="ORF">CJ014_02655</name>
</gene>
<dbReference type="Pfam" id="PF00515">
    <property type="entry name" value="TPR_1"/>
    <property type="match status" value="1"/>
</dbReference>
<evidence type="ECO:0000313" key="7">
    <source>
        <dbReference type="Proteomes" id="UP000231070"/>
    </source>
</evidence>
<evidence type="ECO:0000256" key="1">
    <source>
        <dbReference type="ARBA" id="ARBA00022737"/>
    </source>
</evidence>
<dbReference type="PANTHER" id="PTHR45586">
    <property type="entry name" value="TPR REPEAT-CONTAINING PROTEIN PA4667"/>
    <property type="match status" value="1"/>
</dbReference>
<keyword evidence="1" id="KW-0677">Repeat</keyword>
<reference evidence="6 7" key="1">
    <citation type="submission" date="2017-08" db="EMBL/GenBank/DDBJ databases">
        <title>Pleomorphomonas carboxidotrophicus sp. nov., a new mesophilic hydrogenogenic carboxidotroph.</title>
        <authorList>
            <person name="Esquivel-Elizondo S."/>
            <person name="Krajmalnik-Brown R."/>
            <person name="Maldonado J."/>
        </authorList>
    </citation>
    <scope>NUCLEOTIDE SEQUENCE [LARGE SCALE GENOMIC DNA]</scope>
    <source>
        <strain evidence="6 7">SVCO-16</strain>
    </source>
</reference>
<proteinExistence type="predicted"/>
<evidence type="ECO:0000256" key="3">
    <source>
        <dbReference type="PROSITE-ProRule" id="PRU00339"/>
    </source>
</evidence>
<dbReference type="InterPro" id="IPR011990">
    <property type="entry name" value="TPR-like_helical_dom_sf"/>
</dbReference>
<evidence type="ECO:0000313" key="6">
    <source>
        <dbReference type="EMBL" id="PIP01009.1"/>
    </source>
</evidence>
<evidence type="ECO:0008006" key="8">
    <source>
        <dbReference type="Google" id="ProtNLM"/>
    </source>
</evidence>
<dbReference type="Pfam" id="PF13414">
    <property type="entry name" value="TPR_11"/>
    <property type="match status" value="1"/>
</dbReference>
<dbReference type="PANTHER" id="PTHR45586:SF1">
    <property type="entry name" value="LIPOPOLYSACCHARIDE ASSEMBLY PROTEIN B"/>
    <property type="match status" value="1"/>
</dbReference>
<comment type="caution">
    <text evidence="6">The sequence shown here is derived from an EMBL/GenBank/DDBJ whole genome shotgun (WGS) entry which is preliminary data.</text>
</comment>